<dbReference type="SUPFAM" id="SSF52540">
    <property type="entry name" value="P-loop containing nucleoside triphosphate hydrolases"/>
    <property type="match status" value="1"/>
</dbReference>
<dbReference type="GO" id="GO:0007059">
    <property type="term" value="P:chromosome segregation"/>
    <property type="evidence" value="ECO:0007669"/>
    <property type="project" value="UniProtKB-ARBA"/>
</dbReference>
<accession>A0A5N5QE06</accession>
<dbReference type="Pfam" id="PF06470">
    <property type="entry name" value="SMC_hinge"/>
    <property type="match status" value="1"/>
</dbReference>
<dbReference type="InterPro" id="IPR003395">
    <property type="entry name" value="RecF/RecN/SMC_N"/>
</dbReference>
<name>A0A5N5QE06_9AGAM</name>
<feature type="coiled-coil region" evidence="12">
    <location>
        <begin position="742"/>
        <end position="941"/>
    </location>
</feature>
<dbReference type="GO" id="GO:0016887">
    <property type="term" value="F:ATP hydrolysis activity"/>
    <property type="evidence" value="ECO:0007669"/>
    <property type="project" value="InterPro"/>
</dbReference>
<evidence type="ECO:0000256" key="4">
    <source>
        <dbReference type="ARBA" id="ARBA00022741"/>
    </source>
</evidence>
<dbReference type="InterPro" id="IPR036277">
    <property type="entry name" value="SMC_hinge_sf"/>
</dbReference>
<dbReference type="CDD" id="cd03273">
    <property type="entry name" value="ABC_SMC2_euk"/>
    <property type="match status" value="1"/>
</dbReference>
<keyword evidence="8" id="KW-0226">DNA condensation</keyword>
<dbReference type="PANTHER" id="PTHR43977">
    <property type="entry name" value="STRUCTURAL MAINTENANCE OF CHROMOSOMES PROTEIN 3"/>
    <property type="match status" value="1"/>
</dbReference>
<dbReference type="InterPro" id="IPR024704">
    <property type="entry name" value="SMC"/>
</dbReference>
<dbReference type="GO" id="GO:0005634">
    <property type="term" value="C:nucleus"/>
    <property type="evidence" value="ECO:0007669"/>
    <property type="project" value="UniProtKB-SubCell"/>
</dbReference>
<proteinExistence type="inferred from homology"/>
<dbReference type="InterPro" id="IPR010935">
    <property type="entry name" value="SMC_hinge"/>
</dbReference>
<feature type="region of interest" description="Disordered" evidence="13">
    <location>
        <begin position="1182"/>
        <end position="1208"/>
    </location>
</feature>
<dbReference type="FunFam" id="3.40.50.300:FF:000385">
    <property type="entry name" value="Structural maintenance of chromosomes 2"/>
    <property type="match status" value="1"/>
</dbReference>
<keyword evidence="4" id="KW-0547">Nucleotide-binding</keyword>
<feature type="coiled-coil region" evidence="12">
    <location>
        <begin position="404"/>
        <end position="445"/>
    </location>
</feature>
<sequence length="1208" mass="135555">MRIEELVIEGFKSYPARTTIQGWDPSFNAITGLNGTGKSNILDAISFVLGLTDYKELRASNWQELIYKKGAAGITKASVTIVFDNSDPSNSPPGMQGYKQITVTRQIAIPNKSKYLVNGHVSQQQHVQTLFQSVQLNINNPNFVIRQGKITKVLNMGPREILGLIEEASGTRMYEEKKEKALRTISKKEKKVEDIESLLEEEINPKLDRLRKEKESYLAYTKAASESERLGRIVSAFQYTDYSTRIRERRDDIENLTREKAELERARKERAQEKSRAQAEEAAVTKRRDEEMQKDGKMKLLEEEMSKHEKEVAKIQAQVEIVEGVIEENKRKTEEVQGSLDQMRESLEDSRTSVAEKSAAFNTAKETHAAAQQSLATAEELQQTLLTGLSSSGSTSSGGYLGGIAEAKARAAAAGTEAEQAKVQLGMAQAEMKEKEGRAKKMESEGRRGKDALERGRKEIADLNAQIEKCGWSREMKEEMETRTREARETMRRARDEVDRMRSGLSNLDFTYTDPVPNFDRSSVLGYVANLVELTPNDAEQWSTALEICAGGKLYNVVVRDERVGAQLLKNGQLRKRVTLIPLNKIAPSRASPEKIAHAKQLAPGKVHLALDLVRYPPNAKSAMEFVFGDTLICADDETAKRVTYDPKVRMRSVTANGSLYDPSGTLSGGSAPAGAGILKRVQEVQVYEMREREARSVVDKLKSQEESARGKIETWEGLNRELELKTHQVSVLEAQIGGSDSSRLHREVEELKRSIMQLEATIAGAKERKKEAEAEAAKLEKDMKEFGQNKESKLKELKADIVKKRSDLAKKSAKFKELQKEHQVAQLELEQMEIDIQKATEEVETARTAVTESQEQIKDLKAKQTRVENARSVVAAKLDQERAALKAYQSQLDDLANTIAAIAQRIVDTELKIRTTEHELSNISKERTALETRVAEIEKLNPWFEDEKKNFGKSGGPYDFAALDMQTIKESSRKAEEQSKGMKRKVNSKVMHMIEGVEKKDKELQERITMVQKDKLKIEATIQELDREKMAALEHTWTKVNEQFGQIFAELLPSNFAKLQPPEGKELTDGLEVKVRLGQVWKQSLTELSGGQRSLVALSLIMALLQFKPAPMYILDEIDAALDLSHTQHIGTLFRNRFRGSQFVVVSLKEGLFTNANVLFRTRFRDNTSIVERTAQRSTSALYNGQADGNNSGRARGKSTRPVAGQA</sequence>
<feature type="compositionally biased region" description="Polar residues" evidence="13">
    <location>
        <begin position="1182"/>
        <end position="1194"/>
    </location>
</feature>
<dbReference type="InterPro" id="IPR027120">
    <property type="entry name" value="Smc2_ABC"/>
</dbReference>
<evidence type="ECO:0000256" key="11">
    <source>
        <dbReference type="PIRNR" id="PIRNR005719"/>
    </source>
</evidence>
<comment type="similarity">
    <text evidence="2">Belongs to the SMC family. SMC2 subfamily.</text>
</comment>
<keyword evidence="3" id="KW-0132">Cell division</keyword>
<dbReference type="AlphaFoldDB" id="A0A5N5QE06"/>
<dbReference type="GO" id="GO:0030261">
    <property type="term" value="P:chromosome condensation"/>
    <property type="evidence" value="ECO:0007669"/>
    <property type="project" value="UniProtKB-KW"/>
</dbReference>
<evidence type="ECO:0000259" key="14">
    <source>
        <dbReference type="SMART" id="SM00968"/>
    </source>
</evidence>
<dbReference type="PIRSF" id="PIRSF005719">
    <property type="entry name" value="SMC"/>
    <property type="match status" value="1"/>
</dbReference>
<keyword evidence="10" id="KW-0131">Cell cycle</keyword>
<evidence type="ECO:0000313" key="16">
    <source>
        <dbReference type="Proteomes" id="UP000383932"/>
    </source>
</evidence>
<feature type="domain" description="SMC hinge" evidence="14">
    <location>
        <begin position="522"/>
        <end position="644"/>
    </location>
</feature>
<dbReference type="Pfam" id="PF02463">
    <property type="entry name" value="SMC_N"/>
    <property type="match status" value="1"/>
</dbReference>
<dbReference type="Gene3D" id="3.40.50.300">
    <property type="entry name" value="P-loop containing nucleotide triphosphate hydrolases"/>
    <property type="match status" value="2"/>
</dbReference>
<evidence type="ECO:0000256" key="10">
    <source>
        <dbReference type="ARBA" id="ARBA00023306"/>
    </source>
</evidence>
<dbReference type="Gene3D" id="1.20.1060.20">
    <property type="match status" value="1"/>
</dbReference>
<feature type="coiled-coil region" evidence="12">
    <location>
        <begin position="995"/>
        <end position="1029"/>
    </location>
</feature>
<dbReference type="SUPFAM" id="SSF75553">
    <property type="entry name" value="Smc hinge domain"/>
    <property type="match status" value="1"/>
</dbReference>
<evidence type="ECO:0000256" key="12">
    <source>
        <dbReference type="SAM" id="Coils"/>
    </source>
</evidence>
<evidence type="ECO:0000313" key="15">
    <source>
        <dbReference type="EMBL" id="KAB5589678.1"/>
    </source>
</evidence>
<keyword evidence="9 11" id="KW-0539">Nucleus</keyword>
<evidence type="ECO:0000256" key="1">
    <source>
        <dbReference type="ARBA" id="ARBA00004123"/>
    </source>
</evidence>
<evidence type="ECO:0000256" key="7">
    <source>
        <dbReference type="ARBA" id="ARBA00023054"/>
    </source>
</evidence>
<dbReference type="GO" id="GO:0005524">
    <property type="term" value="F:ATP binding"/>
    <property type="evidence" value="ECO:0007669"/>
    <property type="project" value="UniProtKB-KW"/>
</dbReference>
<evidence type="ECO:0000256" key="3">
    <source>
        <dbReference type="ARBA" id="ARBA00022618"/>
    </source>
</evidence>
<comment type="caution">
    <text evidence="15">The sequence shown here is derived from an EMBL/GenBank/DDBJ whole genome shotgun (WGS) entry which is preliminary data.</text>
</comment>
<evidence type="ECO:0000256" key="13">
    <source>
        <dbReference type="SAM" id="MobiDB-lite"/>
    </source>
</evidence>
<evidence type="ECO:0000256" key="5">
    <source>
        <dbReference type="ARBA" id="ARBA00022776"/>
    </source>
</evidence>
<evidence type="ECO:0000256" key="2">
    <source>
        <dbReference type="ARBA" id="ARBA00005231"/>
    </source>
</evidence>
<evidence type="ECO:0000256" key="6">
    <source>
        <dbReference type="ARBA" id="ARBA00022840"/>
    </source>
</evidence>
<comment type="subcellular location">
    <subcellularLocation>
        <location evidence="1 11">Nucleus</location>
    </subcellularLocation>
</comment>
<dbReference type="SMART" id="SM00968">
    <property type="entry name" value="SMC_hinge"/>
    <property type="match status" value="1"/>
</dbReference>
<dbReference type="GO" id="GO:0005694">
    <property type="term" value="C:chromosome"/>
    <property type="evidence" value="ECO:0007669"/>
    <property type="project" value="InterPro"/>
</dbReference>
<keyword evidence="16" id="KW-1185">Reference proteome</keyword>
<evidence type="ECO:0000256" key="8">
    <source>
        <dbReference type="ARBA" id="ARBA00023067"/>
    </source>
</evidence>
<keyword evidence="5" id="KW-0498">Mitosis</keyword>
<dbReference type="OrthoDB" id="10255539at2759"/>
<dbReference type="Gene3D" id="1.10.287.1490">
    <property type="match status" value="1"/>
</dbReference>
<feature type="region of interest" description="Disordered" evidence="13">
    <location>
        <begin position="264"/>
        <end position="294"/>
    </location>
</feature>
<dbReference type="InterPro" id="IPR027417">
    <property type="entry name" value="P-loop_NTPase"/>
</dbReference>
<dbReference type="Gene3D" id="3.30.70.1620">
    <property type="match status" value="1"/>
</dbReference>
<dbReference type="EMBL" id="SSOP01000241">
    <property type="protein sequence ID" value="KAB5589678.1"/>
    <property type="molecule type" value="Genomic_DNA"/>
</dbReference>
<keyword evidence="7 12" id="KW-0175">Coiled coil</keyword>
<evidence type="ECO:0000256" key="9">
    <source>
        <dbReference type="ARBA" id="ARBA00023242"/>
    </source>
</evidence>
<gene>
    <name evidence="15" type="ORF">CTheo_6879</name>
</gene>
<organism evidence="15 16">
    <name type="scientific">Ceratobasidium theobromae</name>
    <dbReference type="NCBI Taxonomy" id="1582974"/>
    <lineage>
        <taxon>Eukaryota</taxon>
        <taxon>Fungi</taxon>
        <taxon>Dikarya</taxon>
        <taxon>Basidiomycota</taxon>
        <taxon>Agaricomycotina</taxon>
        <taxon>Agaricomycetes</taxon>
        <taxon>Cantharellales</taxon>
        <taxon>Ceratobasidiaceae</taxon>
        <taxon>Ceratobasidium</taxon>
    </lineage>
</organism>
<reference evidence="15 16" key="1">
    <citation type="journal article" date="2019" name="Fungal Biol. Biotechnol.">
        <title>Draft genome sequence of fastidious pathogen Ceratobasidium theobromae, which causes vascular-streak dieback in Theobroma cacao.</title>
        <authorList>
            <person name="Ali S.S."/>
            <person name="Asman A."/>
            <person name="Shao J."/>
            <person name="Firmansyah A.P."/>
            <person name="Susilo A.W."/>
            <person name="Rosmana A."/>
            <person name="McMahon P."/>
            <person name="Junaid M."/>
            <person name="Guest D."/>
            <person name="Kheng T.Y."/>
            <person name="Meinhardt L.W."/>
            <person name="Bailey B.A."/>
        </authorList>
    </citation>
    <scope>NUCLEOTIDE SEQUENCE [LARGE SCALE GENOMIC DNA]</scope>
    <source>
        <strain evidence="15 16">CT2</strain>
    </source>
</reference>
<dbReference type="GO" id="GO:0051301">
    <property type="term" value="P:cell division"/>
    <property type="evidence" value="ECO:0007669"/>
    <property type="project" value="UniProtKB-KW"/>
</dbReference>
<protein>
    <recommendedName>
        <fullName evidence="11">Structural maintenance of chromosomes protein</fullName>
    </recommendedName>
</protein>
<keyword evidence="6" id="KW-0067">ATP-binding</keyword>
<dbReference type="Proteomes" id="UP000383932">
    <property type="component" value="Unassembled WGS sequence"/>
</dbReference>